<feature type="chain" id="PRO_5041630315" evidence="1">
    <location>
        <begin position="43"/>
        <end position="149"/>
    </location>
</feature>
<evidence type="ECO:0000313" key="4">
    <source>
        <dbReference type="Proteomes" id="UP001165378"/>
    </source>
</evidence>
<dbReference type="Proteomes" id="UP001165378">
    <property type="component" value="Unassembled WGS sequence"/>
</dbReference>
<evidence type="ECO:0000313" key="3">
    <source>
        <dbReference type="EMBL" id="MCF2533563.1"/>
    </source>
</evidence>
<comment type="caution">
    <text evidence="3">The sequence shown here is derived from an EMBL/GenBank/DDBJ whole genome shotgun (WGS) entry which is preliminary data.</text>
</comment>
<keyword evidence="1" id="KW-0732">Signal</keyword>
<dbReference type="AlphaFoldDB" id="A0AA41U4A4"/>
<sequence>MPRITTSPTTKRSRRAHRVVGGLFGAAALAALSAIAAPTASAAPDPVPTTWDHRYIASGVTVYVKENGDVISVCDSAANGYSAWVDVAEPYGPGYQMTVTGGYGSCVTRSAGNGGVYDLQENVQIGLSFIGAAAGTGGYKTFINDNRVT</sequence>
<dbReference type="RefSeq" id="WP_235053066.1">
    <property type="nucleotide sequence ID" value="NZ_JAKFHA010000008.1"/>
</dbReference>
<protein>
    <submittedName>
        <fullName evidence="3">Uncharacterized protein</fullName>
    </submittedName>
</protein>
<feature type="signal peptide" evidence="1">
    <location>
        <begin position="1"/>
        <end position="42"/>
    </location>
</feature>
<gene>
    <name evidence="2" type="ORF">LZ495_17000</name>
    <name evidence="3" type="ORF">LZ495_40980</name>
</gene>
<keyword evidence="4" id="KW-1185">Reference proteome</keyword>
<dbReference type="EMBL" id="JAKFHA010000052">
    <property type="protein sequence ID" value="MCF2533563.1"/>
    <property type="molecule type" value="Genomic_DNA"/>
</dbReference>
<dbReference type="EMBL" id="JAKFHA010000008">
    <property type="protein sequence ID" value="MCF2528905.1"/>
    <property type="molecule type" value="Genomic_DNA"/>
</dbReference>
<accession>A0AA41U4A4</accession>
<evidence type="ECO:0000313" key="2">
    <source>
        <dbReference type="EMBL" id="MCF2528905.1"/>
    </source>
</evidence>
<name>A0AA41U4A4_9ACTN</name>
<organism evidence="3 4">
    <name type="scientific">Yinghuangia soli</name>
    <dbReference type="NCBI Taxonomy" id="2908204"/>
    <lineage>
        <taxon>Bacteria</taxon>
        <taxon>Bacillati</taxon>
        <taxon>Actinomycetota</taxon>
        <taxon>Actinomycetes</taxon>
        <taxon>Kitasatosporales</taxon>
        <taxon>Streptomycetaceae</taxon>
        <taxon>Yinghuangia</taxon>
    </lineage>
</organism>
<proteinExistence type="predicted"/>
<reference evidence="3" key="1">
    <citation type="submission" date="2022-01" db="EMBL/GenBank/DDBJ databases">
        <title>Genome-Based Taxonomic Classification of the Phylum Actinobacteria.</title>
        <authorList>
            <person name="Gao Y."/>
        </authorList>
    </citation>
    <scope>NUCLEOTIDE SEQUENCE</scope>
    <source>
        <strain evidence="3">KLBMP 8922</strain>
    </source>
</reference>
<evidence type="ECO:0000256" key="1">
    <source>
        <dbReference type="SAM" id="SignalP"/>
    </source>
</evidence>